<evidence type="ECO:0000313" key="3">
    <source>
        <dbReference type="Proteomes" id="UP000275579"/>
    </source>
</evidence>
<organism evidence="2 3">
    <name type="scientific">Streptomyces lydicus</name>
    <dbReference type="NCBI Taxonomy" id="47763"/>
    <lineage>
        <taxon>Bacteria</taxon>
        <taxon>Bacillati</taxon>
        <taxon>Actinomycetota</taxon>
        <taxon>Actinomycetes</taxon>
        <taxon>Kitasatosporales</taxon>
        <taxon>Streptomycetaceae</taxon>
        <taxon>Streptomyces</taxon>
    </lineage>
</organism>
<sequence length="196" mass="21815">MKSGAGPPAGQAGGWDAEAVRARLGELALRDPEFTRFGSDEHRYRLTPPLPEAALRAFEERYAVRLPDSYRAFLARVGGSGAGPQYGLLPLDEPLPVESEDAVDDLREQDRRPGFLAAPFPLCEEWRGSPAERFDEEAERARVAGSLVIAESGCGEFVRLVVTGPSAGQIWFDDMTWDHIRPGPDFRDWYLSWLLR</sequence>
<evidence type="ECO:0000259" key="1">
    <source>
        <dbReference type="SMART" id="SM00860"/>
    </source>
</evidence>
<dbReference type="Proteomes" id="UP000275579">
    <property type="component" value="Chromosome"/>
</dbReference>
<accession>A0A3Q9KF10</accession>
<evidence type="ECO:0000313" key="2">
    <source>
        <dbReference type="EMBL" id="AZS75947.1"/>
    </source>
</evidence>
<name>A0A3Q9KF10_9ACTN</name>
<gene>
    <name evidence="2" type="ORF">DDE74_38250</name>
</gene>
<dbReference type="SUPFAM" id="SSF160631">
    <property type="entry name" value="SMI1/KNR4-like"/>
    <property type="match status" value="1"/>
</dbReference>
<dbReference type="InterPro" id="IPR037883">
    <property type="entry name" value="Knr4/Smi1-like_sf"/>
</dbReference>
<dbReference type="AlphaFoldDB" id="A0A3Q9KF10"/>
<protein>
    <submittedName>
        <fullName evidence="2">SMI1/KNR4 family protein</fullName>
    </submittedName>
</protein>
<dbReference type="Gene3D" id="3.40.1580.10">
    <property type="entry name" value="SMI1/KNR4-like"/>
    <property type="match status" value="1"/>
</dbReference>
<dbReference type="EMBL" id="CP029042">
    <property type="protein sequence ID" value="AZS75947.1"/>
    <property type="molecule type" value="Genomic_DNA"/>
</dbReference>
<reference evidence="2 3" key="1">
    <citation type="submission" date="2018-04" db="EMBL/GenBank/DDBJ databases">
        <title>Complete genome sequences of Streptomyces lydicus strain WYEC and characterization of antagonistic properties of biological control agents.</title>
        <authorList>
            <person name="Mariita R.M."/>
            <person name="Sello J.K."/>
        </authorList>
    </citation>
    <scope>NUCLEOTIDE SEQUENCE [LARGE SCALE GENOMIC DNA]</scope>
    <source>
        <strain evidence="2 3">WYEC 108</strain>
    </source>
</reference>
<dbReference type="Pfam" id="PF09346">
    <property type="entry name" value="SMI1_KNR4"/>
    <property type="match status" value="1"/>
</dbReference>
<feature type="domain" description="Knr4/Smi1-like" evidence="1">
    <location>
        <begin position="49"/>
        <end position="192"/>
    </location>
</feature>
<dbReference type="SMART" id="SM00860">
    <property type="entry name" value="SMI1_KNR4"/>
    <property type="match status" value="1"/>
</dbReference>
<proteinExistence type="predicted"/>
<dbReference type="RefSeq" id="WP_127154645.1">
    <property type="nucleotide sequence ID" value="NZ_CP029042.1"/>
</dbReference>
<dbReference type="InterPro" id="IPR018958">
    <property type="entry name" value="Knr4/Smi1-like_dom"/>
</dbReference>